<dbReference type="VEuPathDB" id="FungiDB:jhhlp_008478"/>
<feature type="compositionally biased region" description="Polar residues" evidence="1">
    <location>
        <begin position="684"/>
        <end position="694"/>
    </location>
</feature>
<organism evidence="2 3">
    <name type="scientific">Lomentospora prolificans</name>
    <dbReference type="NCBI Taxonomy" id="41688"/>
    <lineage>
        <taxon>Eukaryota</taxon>
        <taxon>Fungi</taxon>
        <taxon>Dikarya</taxon>
        <taxon>Ascomycota</taxon>
        <taxon>Pezizomycotina</taxon>
        <taxon>Sordariomycetes</taxon>
        <taxon>Hypocreomycetidae</taxon>
        <taxon>Microascales</taxon>
        <taxon>Microascaceae</taxon>
        <taxon>Lomentospora</taxon>
    </lineage>
</organism>
<dbReference type="OrthoDB" id="5394233at2759"/>
<sequence>MPFDFKAYDAKCNGMTPEELQREWQHYTRLISGASTSTAVSGLALPLTCGVSVIGVGMAAPAIHNARKKREIIEKHLNKHGTTHHTRKRDVLGSVAFSGTIGVVTLGVGSMGADAIAANGAEHGISAIVENEMAIKIVTHAALDGAAMGIEHMHTSHTKKAEAHKAFQAAGVFQAVANAKAQEAGYGGQPNQQYSYGPGSSNAPYQPYSYGPASSNQPYAYGQACTSQPQAHPTYADQTWVQPPPSYDASIHPPPAGFVPDSKAPVASQQGTQSYQYTAGAVAQQNVTYQYGPAQPAYQQSQSSAASYNTLASAIPQTSNAPASVPGQAQQPLYPTYGPAQSAPQVASYNAVPASREIAQSTQSPPYNSNPTTDTSVSTYDMKAMANALPPTDHSQAQTVDRATTGPQESQQLQPDQNTISASQPAAPGSRTREVTNTEPEYQQYGDAAQPAAVPVSQEATPAVADAKLAMSSTITFESFDYYELPAEPVHPQASQSASQPAEPQVNESSKSAQPQEPAATQQSQPPTGAAPAVSQDSAPPQPAYGQNTASIVQQETGSSSYSTSTASAATSYDTASYASTECPTPMTSYSYVGTPSASTVSVCSTPYQAYQTYNPQDYASTPTNNMPPPSAAPSVPLASGSASGYNAVPAQYHYGPAAAASSGNSTSATYQTYQPAQAQSQSGPVQSQATYQPQAVYHTQPVNQASQQATYQTPQQPGQPYQYHPTQQYQYQPSTPSNQAPQSYQYGPTQPSVTQAYVQPTAWNGTPSYT</sequence>
<feature type="compositionally biased region" description="Low complexity" evidence="1">
    <location>
        <begin position="633"/>
        <end position="642"/>
    </location>
</feature>
<dbReference type="InParanoid" id="A0A2N3MY55"/>
<comment type="caution">
    <text evidence="2">The sequence shown here is derived from an EMBL/GenBank/DDBJ whole genome shotgun (WGS) entry which is preliminary data.</text>
</comment>
<feature type="compositionally biased region" description="Low complexity" evidence="1">
    <location>
        <begin position="559"/>
        <end position="569"/>
    </location>
</feature>
<feature type="region of interest" description="Disordered" evidence="1">
    <location>
        <begin position="659"/>
        <end position="771"/>
    </location>
</feature>
<feature type="region of interest" description="Disordered" evidence="1">
    <location>
        <begin position="490"/>
        <end position="569"/>
    </location>
</feature>
<feature type="compositionally biased region" description="Polar residues" evidence="1">
    <location>
        <begin position="738"/>
        <end position="771"/>
    </location>
</feature>
<feature type="region of interest" description="Disordered" evidence="1">
    <location>
        <begin position="616"/>
        <end position="642"/>
    </location>
</feature>
<evidence type="ECO:0000256" key="1">
    <source>
        <dbReference type="SAM" id="MobiDB-lite"/>
    </source>
</evidence>
<proteinExistence type="predicted"/>
<feature type="compositionally biased region" description="Low complexity" evidence="1">
    <location>
        <begin position="705"/>
        <end position="737"/>
    </location>
</feature>
<name>A0A2N3MY55_9PEZI</name>
<feature type="compositionally biased region" description="Polar residues" evidence="1">
    <location>
        <begin position="493"/>
        <end position="527"/>
    </location>
</feature>
<reference evidence="2 3" key="1">
    <citation type="journal article" date="2017" name="G3 (Bethesda)">
        <title>First Draft Genome Sequence of the Pathogenic Fungus Lomentospora prolificans (Formerly Scedosporium prolificans).</title>
        <authorList>
            <person name="Luo R."/>
            <person name="Zimin A."/>
            <person name="Workman R."/>
            <person name="Fan Y."/>
            <person name="Pertea G."/>
            <person name="Grossman N."/>
            <person name="Wear M.P."/>
            <person name="Jia B."/>
            <person name="Miller H."/>
            <person name="Casadevall A."/>
            <person name="Timp W."/>
            <person name="Zhang S.X."/>
            <person name="Salzberg S.L."/>
        </authorList>
    </citation>
    <scope>NUCLEOTIDE SEQUENCE [LARGE SCALE GENOMIC DNA]</scope>
    <source>
        <strain evidence="2 3">JHH-5317</strain>
    </source>
</reference>
<protein>
    <submittedName>
        <fullName evidence="2">Uncharacterized protein</fullName>
    </submittedName>
</protein>
<feature type="compositionally biased region" description="Polar residues" evidence="1">
    <location>
        <begin position="358"/>
        <end position="377"/>
    </location>
</feature>
<feature type="compositionally biased region" description="Polar residues" evidence="1">
    <location>
        <begin position="393"/>
        <end position="424"/>
    </location>
</feature>
<evidence type="ECO:0000313" key="2">
    <source>
        <dbReference type="EMBL" id="PKS05111.1"/>
    </source>
</evidence>
<evidence type="ECO:0000313" key="3">
    <source>
        <dbReference type="Proteomes" id="UP000233524"/>
    </source>
</evidence>
<feature type="region of interest" description="Disordered" evidence="1">
    <location>
        <begin position="318"/>
        <end position="377"/>
    </location>
</feature>
<feature type="compositionally biased region" description="Polar residues" evidence="1">
    <location>
        <begin position="535"/>
        <end position="558"/>
    </location>
</feature>
<gene>
    <name evidence="2" type="ORF">jhhlp_008478</name>
</gene>
<dbReference type="STRING" id="41688.A0A2N3MY55"/>
<dbReference type="AlphaFoldDB" id="A0A2N3MY55"/>
<feature type="compositionally biased region" description="Polar residues" evidence="1">
    <location>
        <begin position="318"/>
        <end position="333"/>
    </location>
</feature>
<dbReference type="Proteomes" id="UP000233524">
    <property type="component" value="Unassembled WGS sequence"/>
</dbReference>
<accession>A0A2N3MY55</accession>
<feature type="region of interest" description="Disordered" evidence="1">
    <location>
        <begin position="390"/>
        <end position="436"/>
    </location>
</feature>
<feature type="compositionally biased region" description="Low complexity" evidence="1">
    <location>
        <begin position="659"/>
        <end position="683"/>
    </location>
</feature>
<dbReference type="EMBL" id="NLAX01001623">
    <property type="protein sequence ID" value="PKS05111.1"/>
    <property type="molecule type" value="Genomic_DNA"/>
</dbReference>
<keyword evidence="3" id="KW-1185">Reference proteome</keyword>